<dbReference type="GO" id="GO:0061631">
    <property type="term" value="F:ubiquitin conjugating enzyme activity"/>
    <property type="evidence" value="ECO:0007669"/>
    <property type="project" value="UniProtKB-EC"/>
</dbReference>
<dbReference type="STRING" id="1003232.J9DFN0"/>
<dbReference type="EMBL" id="AFBI03000005">
    <property type="protein sequence ID" value="EJW01410.1"/>
    <property type="molecule type" value="Genomic_DNA"/>
</dbReference>
<reference evidence="9" key="2">
    <citation type="submission" date="2015-07" db="EMBL/GenBank/DDBJ databases">
        <title>Contrasting host-pathogen interactions and genome evolution in two generalist and specialist microsporidian pathogens of mosquitoes.</title>
        <authorList>
            <consortium name="The Broad Institute Genomics Platform"/>
            <consortium name="The Broad Institute Genome Sequencing Center for Infectious Disease"/>
            <person name="Cuomo C.A."/>
            <person name="Sanscrainte N.D."/>
            <person name="Goldberg J.M."/>
            <person name="Heiman D."/>
            <person name="Young S."/>
            <person name="Zeng Q."/>
            <person name="Becnel J.J."/>
            <person name="Birren B.W."/>
        </authorList>
    </citation>
    <scope>NUCLEOTIDE SEQUENCE [LARGE SCALE GENOMIC DNA]</scope>
    <source>
        <strain evidence="9">USNM 41457</strain>
    </source>
</reference>
<evidence type="ECO:0000313" key="9">
    <source>
        <dbReference type="Proteomes" id="UP000003163"/>
    </source>
</evidence>
<comment type="catalytic activity">
    <reaction evidence="1">
        <text>S-ubiquitinyl-[E1 ubiquitin-activating enzyme]-L-cysteine + [E2 ubiquitin-conjugating enzyme]-L-cysteine = [E1 ubiquitin-activating enzyme]-L-cysteine + S-ubiquitinyl-[E2 ubiquitin-conjugating enzyme]-L-cysteine.</text>
        <dbReference type="EC" id="2.3.2.23"/>
    </reaction>
</comment>
<dbReference type="AlphaFoldDB" id="J9DFN0"/>
<dbReference type="FunFam" id="3.10.110.10:FF:000101">
    <property type="entry name" value="Ubiquitin-conjugating enzyme E2 D2"/>
    <property type="match status" value="1"/>
</dbReference>
<dbReference type="OMA" id="HPNINDR"/>
<keyword evidence="9" id="KW-1185">Reference proteome</keyword>
<evidence type="ECO:0000256" key="1">
    <source>
        <dbReference type="ARBA" id="ARBA00000485"/>
    </source>
</evidence>
<protein>
    <recommendedName>
        <fullName evidence="7">UBC core domain-containing protein</fullName>
    </recommendedName>
</protein>
<dbReference type="PROSITE" id="PS50127">
    <property type="entry name" value="UBC_2"/>
    <property type="match status" value="1"/>
</dbReference>
<gene>
    <name evidence="8" type="ORF">EDEG_00457</name>
</gene>
<dbReference type="InterPro" id="IPR000608">
    <property type="entry name" value="UBC"/>
</dbReference>
<keyword evidence="3" id="KW-0808">Transferase</keyword>
<sequence length="161" mass="18043">MSSHFNATKSRRIMKEIQEMKNDPPSNCSAGPISEADPDTWSATIIGPPGTPYEGGTIELLIKLPPNYPFSPPKVSLITPIFHCNVKADTICLDILKSEWSPALTIGKVLLSISSLLGNPNPDDPLDNEAARLYREDKQAYWRMAKRSIQRHEERKENNKQ</sequence>
<dbReference type="OrthoDB" id="7851174at2759"/>
<dbReference type="InterPro" id="IPR050113">
    <property type="entry name" value="Ub_conjugating_enzyme"/>
</dbReference>
<reference evidence="8 9" key="1">
    <citation type="submission" date="2011-08" db="EMBL/GenBank/DDBJ databases">
        <authorList>
            <person name="Liu Z.J."/>
            <person name="Shi F.L."/>
            <person name="Lu J.Q."/>
            <person name="Li M."/>
            <person name="Wang Z.L."/>
        </authorList>
    </citation>
    <scope>NUCLEOTIDE SEQUENCE [LARGE SCALE GENOMIC DNA]</scope>
    <source>
        <strain evidence="8 9">USNM 41457</strain>
    </source>
</reference>
<evidence type="ECO:0000256" key="2">
    <source>
        <dbReference type="ARBA" id="ARBA00004906"/>
    </source>
</evidence>
<evidence type="ECO:0000256" key="6">
    <source>
        <dbReference type="ARBA" id="ARBA00022840"/>
    </source>
</evidence>
<evidence type="ECO:0000259" key="7">
    <source>
        <dbReference type="PROSITE" id="PS50127"/>
    </source>
</evidence>
<name>J9DFN0_EDHAE</name>
<accession>J9DFN0</accession>
<keyword evidence="4" id="KW-0547">Nucleotide-binding</keyword>
<dbReference type="VEuPathDB" id="MicrosporidiaDB:EDEG_00457"/>
<dbReference type="InParanoid" id="J9DFN0"/>
<dbReference type="SMART" id="SM00212">
    <property type="entry name" value="UBCc"/>
    <property type="match status" value="1"/>
</dbReference>
<dbReference type="SUPFAM" id="SSF54495">
    <property type="entry name" value="UBC-like"/>
    <property type="match status" value="1"/>
</dbReference>
<organism evidence="8 9">
    <name type="scientific">Edhazardia aedis (strain USNM 41457)</name>
    <name type="common">Microsporidian parasite</name>
    <dbReference type="NCBI Taxonomy" id="1003232"/>
    <lineage>
        <taxon>Eukaryota</taxon>
        <taxon>Fungi</taxon>
        <taxon>Fungi incertae sedis</taxon>
        <taxon>Microsporidia</taxon>
        <taxon>Edhazardia</taxon>
    </lineage>
</organism>
<evidence type="ECO:0000313" key="8">
    <source>
        <dbReference type="EMBL" id="EJW01410.1"/>
    </source>
</evidence>
<dbReference type="FunCoup" id="J9DFN0">
    <property type="interactions" value="140"/>
</dbReference>
<keyword evidence="5" id="KW-0833">Ubl conjugation pathway</keyword>
<dbReference type="PANTHER" id="PTHR24067">
    <property type="entry name" value="UBIQUITIN-CONJUGATING ENZYME E2"/>
    <property type="match status" value="1"/>
</dbReference>
<dbReference type="Proteomes" id="UP000003163">
    <property type="component" value="Unassembled WGS sequence"/>
</dbReference>
<comment type="caution">
    <text evidence="8">The sequence shown here is derived from an EMBL/GenBank/DDBJ whole genome shotgun (WGS) entry which is preliminary data.</text>
</comment>
<comment type="pathway">
    <text evidence="2">Protein modification; protein ubiquitination.</text>
</comment>
<evidence type="ECO:0000256" key="3">
    <source>
        <dbReference type="ARBA" id="ARBA00022679"/>
    </source>
</evidence>
<keyword evidence="6" id="KW-0067">ATP-binding</keyword>
<proteinExistence type="predicted"/>
<dbReference type="Gene3D" id="3.10.110.10">
    <property type="entry name" value="Ubiquitin Conjugating Enzyme"/>
    <property type="match status" value="1"/>
</dbReference>
<evidence type="ECO:0000256" key="4">
    <source>
        <dbReference type="ARBA" id="ARBA00022741"/>
    </source>
</evidence>
<feature type="domain" description="UBC core" evidence="7">
    <location>
        <begin position="8"/>
        <end position="154"/>
    </location>
</feature>
<dbReference type="InterPro" id="IPR016135">
    <property type="entry name" value="UBQ-conjugating_enzyme/RWD"/>
</dbReference>
<evidence type="ECO:0000256" key="5">
    <source>
        <dbReference type="ARBA" id="ARBA00022786"/>
    </source>
</evidence>
<dbReference type="Pfam" id="PF00179">
    <property type="entry name" value="UQ_con"/>
    <property type="match status" value="1"/>
</dbReference>
<dbReference type="HOGENOM" id="CLU_030988_13_3_1"/>
<dbReference type="GO" id="GO:0005524">
    <property type="term" value="F:ATP binding"/>
    <property type="evidence" value="ECO:0007669"/>
    <property type="project" value="UniProtKB-KW"/>
</dbReference>